<proteinExistence type="predicted"/>
<feature type="region of interest" description="Disordered" evidence="1">
    <location>
        <begin position="596"/>
        <end position="634"/>
    </location>
</feature>
<keyword evidence="5" id="KW-1185">Reference proteome</keyword>
<reference evidence="4 5" key="1">
    <citation type="submission" date="2023-07" db="EMBL/GenBank/DDBJ databases">
        <title>Sequencing the genomes of 1000 actinobacteria strains.</title>
        <authorList>
            <person name="Klenk H.-P."/>
        </authorList>
    </citation>
    <scope>NUCLEOTIDE SEQUENCE [LARGE SCALE GENOMIC DNA]</scope>
    <source>
        <strain evidence="4 5">DSM 44388</strain>
    </source>
</reference>
<dbReference type="PANTHER" id="PTHR35788:SF1">
    <property type="entry name" value="EXPORTED PROTEIN"/>
    <property type="match status" value="1"/>
</dbReference>
<dbReference type="EMBL" id="JAUSQZ010000001">
    <property type="protein sequence ID" value="MDP9825501.1"/>
    <property type="molecule type" value="Genomic_DNA"/>
</dbReference>
<gene>
    <name evidence="4" type="ORF">J2S57_001250</name>
</gene>
<evidence type="ECO:0000313" key="5">
    <source>
        <dbReference type="Proteomes" id="UP001235712"/>
    </source>
</evidence>
<comment type="caution">
    <text evidence="4">The sequence shown here is derived from an EMBL/GenBank/DDBJ whole genome shotgun (WGS) entry which is preliminary data.</text>
</comment>
<sequence>MQESSRSTDATQPIPLVQADDAPVVVHHPEPPRPDGAGPDEPAPPASRSRRRGAVIGAAVAGGALAAYLGAAWLNSDTVADGTTVAGVAVGGLSGREAQARLDEAYTKLDGRITLTASGHEQAVRTTDLGLTLDAAAVADRLTGFTLNPARLWRQIAGGGGHEDAQPGLADGTVAEGLEAFGEKSAQAPKNATVVFDGTTPEVRESAEGYEISPDAPQQVRAGWLTGAVEVPVRAKAPEVDTAQAREVLTEQAEPAVSAALTVRVGGTDVELEPEQFAPSLSFAVKDGELTLAVDGKKLRKVVLEQEPGIAKAPVDAGFTVRNGSPEVVPGRDGVSIAAATLAEKVRGPLVLAAADERVAEVPTSAQKPELTTAEAGKLGVKERISTFSTDLTADAGRTENLRIAARTVNGTVVMPGETFSLNEVLGQRTPEKGYNPAPAIHGGRLVQDYGGGVSQMATTLFNNVFFAGLEDVYHKPHSFYISRYPEGREATVNWPTVDLKWKNDTETAVLVEASVGSQVTVSFYGTKYWDITGARGARSNYRAPQTHYNPAAGCVPQSASPGFDVSNTRTFRKPGSSEVVKTETFHAVYNAEDRVICAPEPKAEEPETDEPKIDEPDEPGADRPATGEGDPED</sequence>
<dbReference type="InterPro" id="IPR052913">
    <property type="entry name" value="Glycopeptide_resist_protein"/>
</dbReference>
<feature type="region of interest" description="Disordered" evidence="1">
    <location>
        <begin position="1"/>
        <end position="51"/>
    </location>
</feature>
<dbReference type="PANTHER" id="PTHR35788">
    <property type="entry name" value="EXPORTED PROTEIN-RELATED"/>
    <property type="match status" value="1"/>
</dbReference>
<evidence type="ECO:0000256" key="1">
    <source>
        <dbReference type="SAM" id="MobiDB-lite"/>
    </source>
</evidence>
<keyword evidence="2" id="KW-0812">Transmembrane</keyword>
<accession>A0ABT9NYK2</accession>
<keyword evidence="2" id="KW-0472">Membrane</keyword>
<dbReference type="Pfam" id="PF04294">
    <property type="entry name" value="VanW"/>
    <property type="match status" value="1"/>
</dbReference>
<feature type="domain" description="YoaR-like putative peptidoglycan binding" evidence="3">
    <location>
        <begin position="253"/>
        <end position="347"/>
    </location>
</feature>
<dbReference type="InterPro" id="IPR022029">
    <property type="entry name" value="YoaR-like_PG-bd"/>
</dbReference>
<evidence type="ECO:0000259" key="3">
    <source>
        <dbReference type="Pfam" id="PF12229"/>
    </source>
</evidence>
<dbReference type="Pfam" id="PF12229">
    <property type="entry name" value="PG_binding_4"/>
    <property type="match status" value="1"/>
</dbReference>
<dbReference type="Proteomes" id="UP001235712">
    <property type="component" value="Unassembled WGS sequence"/>
</dbReference>
<dbReference type="InterPro" id="IPR007391">
    <property type="entry name" value="Vancomycin_resist_VanW"/>
</dbReference>
<protein>
    <submittedName>
        <fullName evidence="4">Vancomycin resistance protein YoaR</fullName>
    </submittedName>
</protein>
<dbReference type="RefSeq" id="WP_307239344.1">
    <property type="nucleotide sequence ID" value="NZ_JAUSQZ010000001.1"/>
</dbReference>
<feature type="transmembrane region" description="Helical" evidence="2">
    <location>
        <begin position="54"/>
        <end position="74"/>
    </location>
</feature>
<feature type="compositionally biased region" description="Polar residues" evidence="1">
    <location>
        <begin position="1"/>
        <end position="11"/>
    </location>
</feature>
<name>A0ABT9NYK2_9ACTN</name>
<organism evidence="4 5">
    <name type="scientific">Kineosporia succinea</name>
    <dbReference type="NCBI Taxonomy" id="84632"/>
    <lineage>
        <taxon>Bacteria</taxon>
        <taxon>Bacillati</taxon>
        <taxon>Actinomycetota</taxon>
        <taxon>Actinomycetes</taxon>
        <taxon>Kineosporiales</taxon>
        <taxon>Kineosporiaceae</taxon>
        <taxon>Kineosporia</taxon>
    </lineage>
</organism>
<evidence type="ECO:0000313" key="4">
    <source>
        <dbReference type="EMBL" id="MDP9825501.1"/>
    </source>
</evidence>
<keyword evidence="2" id="KW-1133">Transmembrane helix</keyword>
<evidence type="ECO:0000256" key="2">
    <source>
        <dbReference type="SAM" id="Phobius"/>
    </source>
</evidence>
<feature type="compositionally biased region" description="Basic and acidic residues" evidence="1">
    <location>
        <begin position="596"/>
        <end position="615"/>
    </location>
</feature>